<feature type="domain" description="Ca3427-like PBP 2" evidence="4">
    <location>
        <begin position="127"/>
        <end position="229"/>
    </location>
</feature>
<organism evidence="5 6">
    <name type="scientific">Pleomassaria siparia CBS 279.74</name>
    <dbReference type="NCBI Taxonomy" id="1314801"/>
    <lineage>
        <taxon>Eukaryota</taxon>
        <taxon>Fungi</taxon>
        <taxon>Dikarya</taxon>
        <taxon>Ascomycota</taxon>
        <taxon>Pezizomycotina</taxon>
        <taxon>Dothideomycetes</taxon>
        <taxon>Pleosporomycetidae</taxon>
        <taxon>Pleosporales</taxon>
        <taxon>Pleomassariaceae</taxon>
        <taxon>Pleomassaria</taxon>
    </lineage>
</organism>
<dbReference type="PANTHER" id="PTHR30024">
    <property type="entry name" value="ALIPHATIC SULFONATES-BINDING PROTEIN-RELATED"/>
    <property type="match status" value="1"/>
</dbReference>
<evidence type="ECO:0000313" key="5">
    <source>
        <dbReference type="EMBL" id="KAF2705797.1"/>
    </source>
</evidence>
<name>A0A6G1K072_9PLEO</name>
<dbReference type="EMBL" id="MU005777">
    <property type="protein sequence ID" value="KAF2705797.1"/>
    <property type="molecule type" value="Genomic_DNA"/>
</dbReference>
<keyword evidence="6" id="KW-1185">Reference proteome</keyword>
<sequence>MLRTIFTSRAAVASIIPKAHTSYISLSRPLRQFSTSGMSASGLRIGFVPEHFSTPLEFAKKHYGLSAKLLPYPAGTGHMVTALQSGDIDIGVGLTEGWIAALGKAQAAQKDAGFRVVGTYVETPLCWAISTGAQRDDINNISDLKGKTVGVSRIGSGSYVMSYVLADQQGWLDTTTKVETPPPFPIEPLETFARLRDGVNDKTADFFMWEHFTSKRYYDNGSIKRVGEIYTPWSSWKIVAANTLINPTSRASGPNAASSPALKEELQDALQKINKGVRHFEENKEEAVTYISTKLDYSDEDAREWLKTVRFAHDVRGVDRSIVSKTVGILQKAGVLGEAVDEKAMIGLERSEAMKWI</sequence>
<dbReference type="PANTHER" id="PTHR30024:SF47">
    <property type="entry name" value="TAURINE-BINDING PERIPLASMIC PROTEIN"/>
    <property type="match status" value="1"/>
</dbReference>
<evidence type="ECO:0000259" key="4">
    <source>
        <dbReference type="Pfam" id="PF22384"/>
    </source>
</evidence>
<dbReference type="OrthoDB" id="1363at2759"/>
<dbReference type="Pfam" id="PF22384">
    <property type="entry name" value="PBP2_Ca3427_like"/>
    <property type="match status" value="1"/>
</dbReference>
<evidence type="ECO:0000256" key="2">
    <source>
        <dbReference type="ARBA" id="ARBA00010742"/>
    </source>
</evidence>
<dbReference type="InterPro" id="IPR054364">
    <property type="entry name" value="Ca3427-like_PBP2"/>
</dbReference>
<reference evidence="5" key="1">
    <citation type="journal article" date="2020" name="Stud. Mycol.">
        <title>101 Dothideomycetes genomes: a test case for predicting lifestyles and emergence of pathogens.</title>
        <authorList>
            <person name="Haridas S."/>
            <person name="Albert R."/>
            <person name="Binder M."/>
            <person name="Bloem J."/>
            <person name="Labutti K."/>
            <person name="Salamov A."/>
            <person name="Andreopoulos B."/>
            <person name="Baker S."/>
            <person name="Barry K."/>
            <person name="Bills G."/>
            <person name="Bluhm B."/>
            <person name="Cannon C."/>
            <person name="Castanera R."/>
            <person name="Culley D."/>
            <person name="Daum C."/>
            <person name="Ezra D."/>
            <person name="Gonzalez J."/>
            <person name="Henrissat B."/>
            <person name="Kuo A."/>
            <person name="Liang C."/>
            <person name="Lipzen A."/>
            <person name="Lutzoni F."/>
            <person name="Magnuson J."/>
            <person name="Mondo S."/>
            <person name="Nolan M."/>
            <person name="Ohm R."/>
            <person name="Pangilinan J."/>
            <person name="Park H.-J."/>
            <person name="Ramirez L."/>
            <person name="Alfaro M."/>
            <person name="Sun H."/>
            <person name="Tritt A."/>
            <person name="Yoshinaga Y."/>
            <person name="Zwiers L.-H."/>
            <person name="Turgeon B."/>
            <person name="Goodwin S."/>
            <person name="Spatafora J."/>
            <person name="Crous P."/>
            <person name="Grigoriev I."/>
        </authorList>
    </citation>
    <scope>NUCLEOTIDE SEQUENCE</scope>
    <source>
        <strain evidence="5">CBS 279.74</strain>
    </source>
</reference>
<comment type="subcellular location">
    <subcellularLocation>
        <location evidence="1">Periplasm</location>
    </subcellularLocation>
</comment>
<keyword evidence="3" id="KW-0732">Signal</keyword>
<dbReference type="AlphaFoldDB" id="A0A6G1K072"/>
<dbReference type="Gene3D" id="3.40.190.10">
    <property type="entry name" value="Periplasmic binding protein-like II"/>
    <property type="match status" value="2"/>
</dbReference>
<gene>
    <name evidence="5" type="ORF">K504DRAFT_439039</name>
</gene>
<dbReference type="CDD" id="cd13637">
    <property type="entry name" value="PBP2_Ca3427_like"/>
    <property type="match status" value="1"/>
</dbReference>
<dbReference type="GO" id="GO:0042597">
    <property type="term" value="C:periplasmic space"/>
    <property type="evidence" value="ECO:0007669"/>
    <property type="project" value="UniProtKB-SubCell"/>
</dbReference>
<dbReference type="SUPFAM" id="SSF53850">
    <property type="entry name" value="Periplasmic binding protein-like II"/>
    <property type="match status" value="1"/>
</dbReference>
<evidence type="ECO:0000256" key="1">
    <source>
        <dbReference type="ARBA" id="ARBA00004418"/>
    </source>
</evidence>
<dbReference type="Proteomes" id="UP000799428">
    <property type="component" value="Unassembled WGS sequence"/>
</dbReference>
<protein>
    <submittedName>
        <fullName evidence="5">ABC-type nitrate/sulfonate/bicarbonate transport system periplasmic component-like protein</fullName>
    </submittedName>
</protein>
<evidence type="ECO:0000313" key="6">
    <source>
        <dbReference type="Proteomes" id="UP000799428"/>
    </source>
</evidence>
<accession>A0A6G1K072</accession>
<comment type="similarity">
    <text evidence="2">Belongs to the bacterial solute-binding protein SsuA/TauA family.</text>
</comment>
<evidence type="ECO:0000256" key="3">
    <source>
        <dbReference type="ARBA" id="ARBA00022729"/>
    </source>
</evidence>
<proteinExistence type="inferred from homology"/>